<evidence type="ECO:0000313" key="1">
    <source>
        <dbReference type="EMBL" id="AWM42412.1"/>
    </source>
</evidence>
<gene>
    <name evidence="1" type="ORF">C1280_27640</name>
</gene>
<organism evidence="1 2">
    <name type="scientific">Gemmata obscuriglobus</name>
    <dbReference type="NCBI Taxonomy" id="114"/>
    <lineage>
        <taxon>Bacteria</taxon>
        <taxon>Pseudomonadati</taxon>
        <taxon>Planctomycetota</taxon>
        <taxon>Planctomycetia</taxon>
        <taxon>Gemmatales</taxon>
        <taxon>Gemmataceae</taxon>
        <taxon>Gemmata</taxon>
    </lineage>
</organism>
<dbReference type="KEGG" id="gog:C1280_27640"/>
<keyword evidence="2" id="KW-1185">Reference proteome</keyword>
<dbReference type="Proteomes" id="UP000245802">
    <property type="component" value="Chromosome"/>
</dbReference>
<proteinExistence type="predicted"/>
<dbReference type="EMBL" id="CP025958">
    <property type="protein sequence ID" value="AWM42412.1"/>
    <property type="molecule type" value="Genomic_DNA"/>
</dbReference>
<dbReference type="AlphaFoldDB" id="A0A2Z3HDB4"/>
<name>A0A2Z3HDB4_9BACT</name>
<accession>A0A2Z3HDB4</accession>
<protein>
    <submittedName>
        <fullName evidence="1">Uncharacterized protein</fullName>
    </submittedName>
</protein>
<reference evidence="1 2" key="1">
    <citation type="submission" date="2018-01" db="EMBL/GenBank/DDBJ databases">
        <title>G. obscuriglobus.</title>
        <authorList>
            <person name="Franke J."/>
            <person name="Blomberg W."/>
            <person name="Selmecki A."/>
        </authorList>
    </citation>
    <scope>NUCLEOTIDE SEQUENCE [LARGE SCALE GENOMIC DNA]</scope>
    <source>
        <strain evidence="1 2">DSM 5831</strain>
    </source>
</reference>
<evidence type="ECO:0000313" key="2">
    <source>
        <dbReference type="Proteomes" id="UP000245802"/>
    </source>
</evidence>
<sequence>MAVQVSSLFGTRGTHRMSLVVRLCVCNDADSGADRLVEVVPSDFSVALRPGEECVVTAVGLDAVPSLTVVESAYGTHVICEGGAAVTVEGPRRYQMRGLAEAPQEAEPGAAPDTAM</sequence>